<dbReference type="EMBL" id="MOBM01000005">
    <property type="protein sequence ID" value="RON19270.1"/>
    <property type="molecule type" value="Genomic_DNA"/>
</dbReference>
<organism evidence="1 2">
    <name type="scientific">Pseudomonas frederiksbergensis</name>
    <dbReference type="NCBI Taxonomy" id="104087"/>
    <lineage>
        <taxon>Bacteria</taxon>
        <taxon>Pseudomonadati</taxon>
        <taxon>Pseudomonadota</taxon>
        <taxon>Gammaproteobacteria</taxon>
        <taxon>Pseudomonadales</taxon>
        <taxon>Pseudomonadaceae</taxon>
        <taxon>Pseudomonas</taxon>
    </lineage>
</organism>
<sequence length="125" mass="13787">MAGFAGNLYGPELADVFFEVFFQSLSGANSLELLQQLPFLVKQHGRCSGDFRMLGRFAGVEHVDLRVVPIRFGNLTKNRPAAMVGRVDIELIGISFSKISEGLSTLKEVSRWVYCQKLQGASASF</sequence>
<evidence type="ECO:0000313" key="2">
    <source>
        <dbReference type="Proteomes" id="UP000284002"/>
    </source>
</evidence>
<accession>A0A423I1D5</accession>
<dbReference type="AlphaFoldDB" id="A0A423I1D5"/>
<protein>
    <submittedName>
        <fullName evidence="1">Uncharacterized protein</fullName>
    </submittedName>
</protein>
<proteinExistence type="predicted"/>
<gene>
    <name evidence="1" type="ORF">BK662_03245</name>
</gene>
<comment type="caution">
    <text evidence="1">The sequence shown here is derived from an EMBL/GenBank/DDBJ whole genome shotgun (WGS) entry which is preliminary data.</text>
</comment>
<name>A0A423I1D5_9PSED</name>
<dbReference type="Proteomes" id="UP000284002">
    <property type="component" value="Unassembled WGS sequence"/>
</dbReference>
<reference evidence="1 2" key="1">
    <citation type="submission" date="2016-10" db="EMBL/GenBank/DDBJ databases">
        <title>Comparative genome analysis of multiple Pseudomonas spp. focuses on biocontrol and plant growth promoting traits.</title>
        <authorList>
            <person name="Tao X.-Y."/>
            <person name="Taylor C.G."/>
        </authorList>
    </citation>
    <scope>NUCLEOTIDE SEQUENCE [LARGE SCALE GENOMIC DNA]</scope>
    <source>
        <strain evidence="1 2">36C6</strain>
    </source>
</reference>
<evidence type="ECO:0000313" key="1">
    <source>
        <dbReference type="EMBL" id="RON19270.1"/>
    </source>
</evidence>